<protein>
    <submittedName>
        <fullName evidence="2">ORF6N domain protein</fullName>
    </submittedName>
</protein>
<name>A0A1E3XG81_9BACT</name>
<gene>
    <name evidence="2" type="ORF">SCARUB_00199</name>
</gene>
<proteinExistence type="predicted"/>
<dbReference type="Proteomes" id="UP000094056">
    <property type="component" value="Unassembled WGS sequence"/>
</dbReference>
<organism evidence="2 3">
    <name type="scientific">Candidatus Scalindua rubra</name>
    <dbReference type="NCBI Taxonomy" id="1872076"/>
    <lineage>
        <taxon>Bacteria</taxon>
        <taxon>Pseudomonadati</taxon>
        <taxon>Planctomycetota</taxon>
        <taxon>Candidatus Brocadiia</taxon>
        <taxon>Candidatus Brocadiales</taxon>
        <taxon>Candidatus Scalinduaceae</taxon>
        <taxon>Candidatus Scalindua</taxon>
    </lineage>
</organism>
<dbReference type="EMBL" id="MAYW01000003">
    <property type="protein sequence ID" value="ODS34619.1"/>
    <property type="molecule type" value="Genomic_DNA"/>
</dbReference>
<sequence>MKDLTPFVLLFLFPEDFMFQLTANEKAEVVANCDHLKRLKFSPNTPYAFTEHGAIMLATVLNSPIAVRASIEVVRAFVRLRQMLASNAELARKLAALEKKYDAQFKVVFDAIRRLMTPPEKPKSRVGFRKEKDSK</sequence>
<evidence type="ECO:0000313" key="2">
    <source>
        <dbReference type="EMBL" id="ODS34619.1"/>
    </source>
</evidence>
<evidence type="ECO:0000313" key="3">
    <source>
        <dbReference type="Proteomes" id="UP000094056"/>
    </source>
</evidence>
<accession>A0A1E3XG81</accession>
<feature type="domain" description="KilA-N DNA-binding" evidence="1">
    <location>
        <begin position="13"/>
        <end position="60"/>
    </location>
</feature>
<dbReference type="InterPro" id="IPR018873">
    <property type="entry name" value="KilA-N_DNA-bd_domain"/>
</dbReference>
<dbReference type="PATRIC" id="fig|1872076.5.peg.222"/>
<evidence type="ECO:0000259" key="1">
    <source>
        <dbReference type="Pfam" id="PF10543"/>
    </source>
</evidence>
<reference evidence="2 3" key="1">
    <citation type="submission" date="2016-07" db="EMBL/GenBank/DDBJ databases">
        <title>Draft genome of Scalindua rubra, obtained from a brine-seawater interface in the Red Sea, sheds light on salt adaptation in anammox bacteria.</title>
        <authorList>
            <person name="Speth D.R."/>
            <person name="Lagkouvardos I."/>
            <person name="Wang Y."/>
            <person name="Qian P.-Y."/>
            <person name="Dutilh B.E."/>
            <person name="Jetten M.S."/>
        </authorList>
    </citation>
    <scope>NUCLEOTIDE SEQUENCE [LARGE SCALE GENOMIC DNA]</scope>
    <source>
        <strain evidence="2">BSI-1</strain>
    </source>
</reference>
<comment type="caution">
    <text evidence="2">The sequence shown here is derived from an EMBL/GenBank/DDBJ whole genome shotgun (WGS) entry which is preliminary data.</text>
</comment>
<dbReference type="AlphaFoldDB" id="A0A1E3XG81"/>
<dbReference type="Pfam" id="PF10543">
    <property type="entry name" value="ORF6N"/>
    <property type="match status" value="1"/>
</dbReference>